<keyword evidence="1" id="KW-0677">Repeat</keyword>
<gene>
    <name evidence="3" type="ORF">H9841_05145</name>
</gene>
<dbReference type="InterPro" id="IPR011608">
    <property type="entry name" value="PRD"/>
</dbReference>
<dbReference type="InterPro" id="IPR050661">
    <property type="entry name" value="BglG_antiterminators"/>
</dbReference>
<dbReference type="GO" id="GO:0006355">
    <property type="term" value="P:regulation of DNA-templated transcription"/>
    <property type="evidence" value="ECO:0007669"/>
    <property type="project" value="InterPro"/>
</dbReference>
<evidence type="ECO:0000256" key="1">
    <source>
        <dbReference type="ARBA" id="ARBA00022737"/>
    </source>
</evidence>
<protein>
    <submittedName>
        <fullName evidence="3">PRD domain-containing protein</fullName>
    </submittedName>
</protein>
<dbReference type="Pfam" id="PF03123">
    <property type="entry name" value="CAT_RBD"/>
    <property type="match status" value="1"/>
</dbReference>
<dbReference type="EMBL" id="DXDX01000095">
    <property type="protein sequence ID" value="HIY21271.1"/>
    <property type="molecule type" value="Genomic_DNA"/>
</dbReference>
<evidence type="ECO:0000259" key="2">
    <source>
        <dbReference type="PROSITE" id="PS51372"/>
    </source>
</evidence>
<dbReference type="Gene3D" id="2.30.24.10">
    <property type="entry name" value="CAT RNA-binding domain"/>
    <property type="match status" value="1"/>
</dbReference>
<name>A0A9D2BXK4_9FIRM</name>
<evidence type="ECO:0000313" key="3">
    <source>
        <dbReference type="EMBL" id="HIY21271.1"/>
    </source>
</evidence>
<dbReference type="SMART" id="SM01061">
    <property type="entry name" value="CAT_RBD"/>
    <property type="match status" value="1"/>
</dbReference>
<dbReference type="InterPro" id="IPR036650">
    <property type="entry name" value="CAT_RNA-bd_dom_sf"/>
</dbReference>
<organism evidence="3 4">
    <name type="scientific">Candidatus Flavonifractor merdigallinarum</name>
    <dbReference type="NCBI Taxonomy" id="2838589"/>
    <lineage>
        <taxon>Bacteria</taxon>
        <taxon>Bacillati</taxon>
        <taxon>Bacillota</taxon>
        <taxon>Clostridia</taxon>
        <taxon>Eubacteriales</taxon>
        <taxon>Oscillospiraceae</taxon>
        <taxon>Flavonifractor</taxon>
    </lineage>
</organism>
<dbReference type="AlphaFoldDB" id="A0A9D2BXK4"/>
<dbReference type="GO" id="GO:0003723">
    <property type="term" value="F:RNA binding"/>
    <property type="evidence" value="ECO:0007669"/>
    <property type="project" value="InterPro"/>
</dbReference>
<dbReference type="Pfam" id="PF00874">
    <property type="entry name" value="PRD"/>
    <property type="match status" value="2"/>
</dbReference>
<dbReference type="InterPro" id="IPR004341">
    <property type="entry name" value="CAT_RNA-bd_dom"/>
</dbReference>
<feature type="domain" description="PRD" evidence="2">
    <location>
        <begin position="65"/>
        <end position="170"/>
    </location>
</feature>
<dbReference type="Gene3D" id="1.10.1790.10">
    <property type="entry name" value="PRD domain"/>
    <property type="match status" value="2"/>
</dbReference>
<dbReference type="SUPFAM" id="SSF63520">
    <property type="entry name" value="PTS-regulatory domain, PRD"/>
    <property type="match status" value="2"/>
</dbReference>
<comment type="caution">
    <text evidence="3">The sequence shown here is derived from an EMBL/GenBank/DDBJ whole genome shotgun (WGS) entry which is preliminary data.</text>
</comment>
<dbReference type="InterPro" id="IPR036634">
    <property type="entry name" value="PRD_sf"/>
</dbReference>
<reference evidence="3" key="2">
    <citation type="submission" date="2021-04" db="EMBL/GenBank/DDBJ databases">
        <authorList>
            <person name="Gilroy R."/>
        </authorList>
    </citation>
    <scope>NUCLEOTIDE SEQUENCE</scope>
    <source>
        <strain evidence="3">ChiBcec16_6824</strain>
    </source>
</reference>
<sequence length="284" mass="32733">MRVVKVLNTSVVLALDEQGEEVILMGKGIGFRKTIGASLDADATDKVFVLRDRDLKRTIIQLAAELNGEIFGLTKEIIDYAKDTYSMQLMDHIYLALTDHLAFAIQRVQEGISFPGFYSMDVMRYRPEEYDVGCYAVRRIRETLGVELPESEICNIAFHFINAQKDHPYNGNIQKMEEIARGILELVKYYFGIVYNQETIAYSRFVTHVQALAQRVALDQQIPEEITDSLYDEIVPKCPEEFKCVNRVAAFLDAQYQIQITQQEKLYLTIHIHRVLEENRHTGR</sequence>
<accession>A0A9D2BXK4</accession>
<dbReference type="PANTHER" id="PTHR30185">
    <property type="entry name" value="CRYPTIC BETA-GLUCOSIDE BGL OPERON ANTITERMINATOR"/>
    <property type="match status" value="1"/>
</dbReference>
<proteinExistence type="predicted"/>
<dbReference type="SUPFAM" id="SSF50151">
    <property type="entry name" value="SacY-like RNA-binding domain"/>
    <property type="match status" value="1"/>
</dbReference>
<dbReference type="Proteomes" id="UP000823868">
    <property type="component" value="Unassembled WGS sequence"/>
</dbReference>
<dbReference type="PANTHER" id="PTHR30185:SF15">
    <property type="entry name" value="CRYPTIC BETA-GLUCOSIDE BGL OPERON ANTITERMINATOR"/>
    <property type="match status" value="1"/>
</dbReference>
<dbReference type="PROSITE" id="PS51372">
    <property type="entry name" value="PRD_2"/>
    <property type="match status" value="2"/>
</dbReference>
<evidence type="ECO:0000313" key="4">
    <source>
        <dbReference type="Proteomes" id="UP000823868"/>
    </source>
</evidence>
<feature type="domain" description="PRD" evidence="2">
    <location>
        <begin position="171"/>
        <end position="282"/>
    </location>
</feature>
<reference evidence="3" key="1">
    <citation type="journal article" date="2021" name="PeerJ">
        <title>Extensive microbial diversity within the chicken gut microbiome revealed by metagenomics and culture.</title>
        <authorList>
            <person name="Gilroy R."/>
            <person name="Ravi A."/>
            <person name="Getino M."/>
            <person name="Pursley I."/>
            <person name="Horton D.L."/>
            <person name="Alikhan N.F."/>
            <person name="Baker D."/>
            <person name="Gharbi K."/>
            <person name="Hall N."/>
            <person name="Watson M."/>
            <person name="Adriaenssens E.M."/>
            <person name="Foster-Nyarko E."/>
            <person name="Jarju S."/>
            <person name="Secka A."/>
            <person name="Antonio M."/>
            <person name="Oren A."/>
            <person name="Chaudhuri R.R."/>
            <person name="La Ragione R."/>
            <person name="Hildebrand F."/>
            <person name="Pallen M.J."/>
        </authorList>
    </citation>
    <scope>NUCLEOTIDE SEQUENCE</scope>
    <source>
        <strain evidence="3">ChiBcec16_6824</strain>
    </source>
</reference>